<reference evidence="2" key="1">
    <citation type="submission" date="2014-09" db="EMBL/GenBank/DDBJ databases">
        <authorList>
            <person name="Magalhaes I.L.F."/>
            <person name="Oliveira U."/>
            <person name="Santos F.R."/>
            <person name="Vidigal T.H.D.A."/>
            <person name="Brescovit A.D."/>
            <person name="Santos A.J."/>
        </authorList>
    </citation>
    <scope>NUCLEOTIDE SEQUENCE</scope>
    <source>
        <tissue evidence="2">Shoot tissue taken approximately 20 cm above the soil surface</tissue>
    </source>
</reference>
<proteinExistence type="predicted"/>
<sequence>MTMVRLGDLAGFEVKACNGHLNFYSATNQATQNHSSNYVPAQASDKASSSKQSSVNKNNARHPQKRKKTRD</sequence>
<dbReference type="AlphaFoldDB" id="A0A0A9AJS7"/>
<feature type="compositionally biased region" description="Basic residues" evidence="1">
    <location>
        <begin position="59"/>
        <end position="71"/>
    </location>
</feature>
<feature type="compositionally biased region" description="Low complexity" evidence="1">
    <location>
        <begin position="43"/>
        <end position="58"/>
    </location>
</feature>
<evidence type="ECO:0000313" key="2">
    <source>
        <dbReference type="EMBL" id="JAD49175.1"/>
    </source>
</evidence>
<protein>
    <submittedName>
        <fullName evidence="2">Uncharacterized protein</fullName>
    </submittedName>
</protein>
<feature type="region of interest" description="Disordered" evidence="1">
    <location>
        <begin position="33"/>
        <end position="71"/>
    </location>
</feature>
<organism evidence="2">
    <name type="scientific">Arundo donax</name>
    <name type="common">Giant reed</name>
    <name type="synonym">Donax arundinaceus</name>
    <dbReference type="NCBI Taxonomy" id="35708"/>
    <lineage>
        <taxon>Eukaryota</taxon>
        <taxon>Viridiplantae</taxon>
        <taxon>Streptophyta</taxon>
        <taxon>Embryophyta</taxon>
        <taxon>Tracheophyta</taxon>
        <taxon>Spermatophyta</taxon>
        <taxon>Magnoliopsida</taxon>
        <taxon>Liliopsida</taxon>
        <taxon>Poales</taxon>
        <taxon>Poaceae</taxon>
        <taxon>PACMAD clade</taxon>
        <taxon>Arundinoideae</taxon>
        <taxon>Arundineae</taxon>
        <taxon>Arundo</taxon>
    </lineage>
</organism>
<dbReference type="EMBL" id="GBRH01248720">
    <property type="protein sequence ID" value="JAD49175.1"/>
    <property type="molecule type" value="Transcribed_RNA"/>
</dbReference>
<accession>A0A0A9AJS7</accession>
<evidence type="ECO:0000256" key="1">
    <source>
        <dbReference type="SAM" id="MobiDB-lite"/>
    </source>
</evidence>
<name>A0A0A9AJS7_ARUDO</name>
<reference evidence="2" key="2">
    <citation type="journal article" date="2015" name="Data Brief">
        <title>Shoot transcriptome of the giant reed, Arundo donax.</title>
        <authorList>
            <person name="Barrero R.A."/>
            <person name="Guerrero F.D."/>
            <person name="Moolhuijzen P."/>
            <person name="Goolsby J.A."/>
            <person name="Tidwell J."/>
            <person name="Bellgard S.E."/>
            <person name="Bellgard M.I."/>
        </authorList>
    </citation>
    <scope>NUCLEOTIDE SEQUENCE</scope>
    <source>
        <tissue evidence="2">Shoot tissue taken approximately 20 cm above the soil surface</tissue>
    </source>
</reference>